<dbReference type="RefSeq" id="WP_014161054.1">
    <property type="nucleotide sequence ID" value="NC_016147.2"/>
</dbReference>
<protein>
    <submittedName>
        <fullName evidence="2">Ankyrin-like protein</fullName>
    </submittedName>
</protein>
<name>G7UPZ7_PSEUP</name>
<dbReference type="STRING" id="1045855.DSC_11185"/>
<accession>G7UPZ7</accession>
<dbReference type="SUPFAM" id="SSF48403">
    <property type="entry name" value="Ankyrin repeat"/>
    <property type="match status" value="1"/>
</dbReference>
<dbReference type="OrthoDB" id="9151764at2"/>
<dbReference type="KEGG" id="psd:DSC_11185"/>
<dbReference type="Gene3D" id="1.25.40.20">
    <property type="entry name" value="Ankyrin repeat-containing domain"/>
    <property type="match status" value="1"/>
</dbReference>
<dbReference type="HOGENOM" id="CLU_891010_0_0_6"/>
<feature type="region of interest" description="Disordered" evidence="1">
    <location>
        <begin position="290"/>
        <end position="312"/>
    </location>
</feature>
<evidence type="ECO:0000256" key="1">
    <source>
        <dbReference type="SAM" id="MobiDB-lite"/>
    </source>
</evidence>
<dbReference type="EMBL" id="CP003093">
    <property type="protein sequence ID" value="AER56881.1"/>
    <property type="molecule type" value="Genomic_DNA"/>
</dbReference>
<proteinExistence type="predicted"/>
<gene>
    <name evidence="2" type="ordered locus">DSC_11185</name>
</gene>
<dbReference type="AlphaFoldDB" id="G7UPZ7"/>
<evidence type="ECO:0000313" key="2">
    <source>
        <dbReference type="EMBL" id="AER56881.1"/>
    </source>
</evidence>
<evidence type="ECO:0000313" key="3">
    <source>
        <dbReference type="Proteomes" id="UP000005870"/>
    </source>
</evidence>
<keyword evidence="3" id="KW-1185">Reference proteome</keyword>
<dbReference type="Proteomes" id="UP000005870">
    <property type="component" value="Chromosome"/>
</dbReference>
<sequence>MASLPRATRPTWNLQPVLGRVLRATLALATLAGCVYLLLPLDTTPAPQAPLDPADYFSGPGLEMARAVDRYDWPALDRLVYQRGIDPDTIFDAHGRPLLAWPLATRNPMGLHLLLNVGATPDIRMQSTGIGVGAAAETALVQAAAMADSRYLTELLLRGGDPNGRNAAGQPLLYVAFINGHWDNVKALVMSGANLDTTLYTEDGYDTVLSWYSRIGRFDRLYWLLEHGGDPTRIMRDLPDSRLADTADSNEGRMPVVEDVFYAQVPAHQRDWQQACQAWLLLHNVDRPPPPPTWRMRQRQRSQDEDGNAIQF</sequence>
<dbReference type="InterPro" id="IPR036770">
    <property type="entry name" value="Ankyrin_rpt-contain_sf"/>
</dbReference>
<reference evidence="2 3" key="1">
    <citation type="journal article" date="2012" name="J. Bacteriol.">
        <title>Complete Genome Sequence of the BTEX-Degrading Bacterium Pseudoxanthomonas spadix BD-a59.</title>
        <authorList>
            <person name="Lee S.H."/>
            <person name="Jin H.M."/>
            <person name="Lee H.J."/>
            <person name="Kim J.M."/>
            <person name="Jeon C.O."/>
        </authorList>
    </citation>
    <scope>NUCLEOTIDE SEQUENCE [LARGE SCALE GENOMIC DNA]</scope>
    <source>
        <strain evidence="2 3">BD-a59</strain>
    </source>
</reference>
<organism evidence="2 3">
    <name type="scientific">Pseudoxanthomonas spadix (strain BD-a59)</name>
    <dbReference type="NCBI Taxonomy" id="1045855"/>
    <lineage>
        <taxon>Bacteria</taxon>
        <taxon>Pseudomonadati</taxon>
        <taxon>Pseudomonadota</taxon>
        <taxon>Gammaproteobacteria</taxon>
        <taxon>Lysobacterales</taxon>
        <taxon>Lysobacteraceae</taxon>
        <taxon>Pseudoxanthomonas</taxon>
    </lineage>
</organism>
<dbReference type="PROSITE" id="PS51257">
    <property type="entry name" value="PROKAR_LIPOPROTEIN"/>
    <property type="match status" value="1"/>
</dbReference>
<dbReference type="eggNOG" id="COG0666">
    <property type="taxonomic scope" value="Bacteria"/>
</dbReference>